<feature type="compositionally biased region" description="Basic and acidic residues" evidence="1">
    <location>
        <begin position="313"/>
        <end position="326"/>
    </location>
</feature>
<dbReference type="InterPro" id="IPR014256">
    <property type="entry name" value="Spore_VI_D"/>
</dbReference>
<dbReference type="CDD" id="cd00118">
    <property type="entry name" value="LysM"/>
    <property type="match status" value="1"/>
</dbReference>
<sequence>MTQDHSSKLSFSIEESVWLNRGQEVDEIVSLSLDPEITVQEHGEYVLIRGGLKLTGEYRSSGNDGVTEGENESLSSQVAFRSIEEVTLNEDGTGEIRHHFPIDVTIPQERIRSLDDIYVIVDSFDYDLPERGCIQLTADISITGMSTGKLDRELTEEIVTTMEEDRNFHFEAYNEEREEAQELAGNETEAETEVEAQFPTNEEIPELVVEDSPTQENGQRPEEDETIVQFPTFEAAESTVVEEVRAEVEETVEVEQDFSDELEVVSEVSEVKEVQSPAIAFGVVKERPKTETTQVVEQSETKNNAFSVSKSFSGERKRESKKEVKQEQSQQQKPRNEANDQNQENTVEEAKTPREENALYLTKMLTKGEGEQFKKLKLCIIRENETLETIASRYEITQSTLIRINRLDDANVEEGQILYIPVTQ</sequence>
<dbReference type="Proteomes" id="UP000180175">
    <property type="component" value="Chromosome"/>
</dbReference>
<dbReference type="KEGG" id="aia:AWH56_014780"/>
<accession>A0A1S2MEJ6</accession>
<dbReference type="InterPro" id="IPR036779">
    <property type="entry name" value="LysM_dom_sf"/>
</dbReference>
<dbReference type="EMBL" id="LQXD01000005">
    <property type="protein sequence ID" value="OIJ23089.1"/>
    <property type="molecule type" value="Genomic_DNA"/>
</dbReference>
<feature type="domain" description="LysM" evidence="2">
    <location>
        <begin position="377"/>
        <end position="420"/>
    </location>
</feature>
<gene>
    <name evidence="4" type="primary">spoVID</name>
    <name evidence="4" type="ORF">AWH56_014780</name>
    <name evidence="3" type="ORF">AWH56_02860</name>
</gene>
<reference evidence="4 5" key="3">
    <citation type="journal article" date="2019" name="Int. J. Syst. Evol. Microbiol.">
        <title>Anaerobacillus isosaccharinicus sp. nov., an alkaliphilic bacterium which degrades isosaccharinic acid.</title>
        <authorList>
            <person name="Bassil N.M."/>
            <person name="Lloyd J.R."/>
        </authorList>
    </citation>
    <scope>NUCLEOTIDE SEQUENCE [LARGE SCALE GENOMIC DNA]</scope>
    <source>
        <strain evidence="4 5">NB2006</strain>
    </source>
</reference>
<evidence type="ECO:0000259" key="2">
    <source>
        <dbReference type="PROSITE" id="PS51782"/>
    </source>
</evidence>
<reference evidence="3 5" key="1">
    <citation type="submission" date="2016-10" db="EMBL/GenBank/DDBJ databases">
        <title>Draft genome sequences of four alkaliphilic bacteria belonging to the Anaerobacillus genus.</title>
        <authorList>
            <person name="Bassil N.M."/>
            <person name="Lloyd J.R."/>
        </authorList>
    </citation>
    <scope>NUCLEOTIDE SEQUENCE [LARGE SCALE GENOMIC DNA]</scope>
    <source>
        <strain evidence="3 5">NB2006</strain>
    </source>
</reference>
<proteinExistence type="predicted"/>
<dbReference type="InterPro" id="IPR018392">
    <property type="entry name" value="LysM"/>
</dbReference>
<evidence type="ECO:0000313" key="3">
    <source>
        <dbReference type="EMBL" id="OIJ23089.1"/>
    </source>
</evidence>
<dbReference type="InterPro" id="IPR048862">
    <property type="entry name" value="SPOCS_spoVID_N"/>
</dbReference>
<dbReference type="Pfam" id="PF01476">
    <property type="entry name" value="LysM"/>
    <property type="match status" value="1"/>
</dbReference>
<dbReference type="SUPFAM" id="SSF54106">
    <property type="entry name" value="LysM domain"/>
    <property type="match status" value="1"/>
</dbReference>
<evidence type="ECO:0000313" key="4">
    <source>
        <dbReference type="EMBL" id="QOY34008.1"/>
    </source>
</evidence>
<dbReference type="AlphaFoldDB" id="A0A1S2MEJ6"/>
<dbReference type="EMBL" id="CP063356">
    <property type="protein sequence ID" value="QOY34008.1"/>
    <property type="molecule type" value="Genomic_DNA"/>
</dbReference>
<organism evidence="3 5">
    <name type="scientific">Anaerobacillus isosaccharinicus</name>
    <dbReference type="NCBI Taxonomy" id="1532552"/>
    <lineage>
        <taxon>Bacteria</taxon>
        <taxon>Bacillati</taxon>
        <taxon>Bacillota</taxon>
        <taxon>Bacilli</taxon>
        <taxon>Bacillales</taxon>
        <taxon>Bacillaceae</taxon>
        <taxon>Anaerobacillus</taxon>
    </lineage>
</organism>
<feature type="region of interest" description="Disordered" evidence="1">
    <location>
        <begin position="288"/>
        <end position="355"/>
    </location>
</feature>
<dbReference type="RefSeq" id="WP_071315751.1">
    <property type="nucleotide sequence ID" value="NZ_CP063356.2"/>
</dbReference>
<dbReference type="PROSITE" id="PS51782">
    <property type="entry name" value="LYSM"/>
    <property type="match status" value="1"/>
</dbReference>
<protein>
    <submittedName>
        <fullName evidence="3">Stage VI sporulation protein D</fullName>
    </submittedName>
</protein>
<dbReference type="NCBIfam" id="TIGR02907">
    <property type="entry name" value="spore_VI_D"/>
    <property type="match status" value="1"/>
</dbReference>
<dbReference type="SMART" id="SM00257">
    <property type="entry name" value="LysM"/>
    <property type="match status" value="1"/>
</dbReference>
<name>A0A1S2MEJ6_9BACI</name>
<reference evidence="4 5" key="2">
    <citation type="journal article" date="2017" name="Genome Announc.">
        <title>Draft Genome Sequences of Four Alkaliphilic Bacteria Belonging to the Anaerobacillus Genus.</title>
        <authorList>
            <person name="Bassil N.M."/>
            <person name="Lloyd J.R."/>
        </authorList>
    </citation>
    <scope>NUCLEOTIDE SEQUENCE [LARGE SCALE GENOMIC DNA]</scope>
    <source>
        <strain evidence="4 5">NB2006</strain>
    </source>
</reference>
<evidence type="ECO:0000313" key="5">
    <source>
        <dbReference type="Proteomes" id="UP000180175"/>
    </source>
</evidence>
<evidence type="ECO:0000256" key="1">
    <source>
        <dbReference type="SAM" id="MobiDB-lite"/>
    </source>
</evidence>
<dbReference type="OrthoDB" id="2966368at2"/>
<dbReference type="Gene3D" id="3.10.350.10">
    <property type="entry name" value="LysM domain"/>
    <property type="match status" value="1"/>
</dbReference>
<dbReference type="Pfam" id="PF20918">
    <property type="entry name" value="SPOCS_spoVID-N"/>
    <property type="match status" value="1"/>
</dbReference>
<reference evidence="4" key="4">
    <citation type="submission" date="2020-10" db="EMBL/GenBank/DDBJ databases">
        <authorList>
            <person name="Bassil N.M."/>
            <person name="Lloyd J.R."/>
        </authorList>
    </citation>
    <scope>NUCLEOTIDE SEQUENCE</scope>
    <source>
        <strain evidence="4">NB2006</strain>
    </source>
</reference>
<keyword evidence="5" id="KW-1185">Reference proteome</keyword>